<name>A0AAN8WNY2_HALRR</name>
<dbReference type="Proteomes" id="UP001381693">
    <property type="component" value="Unassembled WGS sequence"/>
</dbReference>
<comment type="caution">
    <text evidence="1">The sequence shown here is derived from an EMBL/GenBank/DDBJ whole genome shotgun (WGS) entry which is preliminary data.</text>
</comment>
<evidence type="ECO:0000313" key="2">
    <source>
        <dbReference type="Proteomes" id="UP001381693"/>
    </source>
</evidence>
<accession>A0AAN8WNY2</accession>
<evidence type="ECO:0000313" key="1">
    <source>
        <dbReference type="EMBL" id="KAK7067451.1"/>
    </source>
</evidence>
<reference evidence="1 2" key="1">
    <citation type="submission" date="2023-11" db="EMBL/GenBank/DDBJ databases">
        <title>Halocaridina rubra genome assembly.</title>
        <authorList>
            <person name="Smith C."/>
        </authorList>
    </citation>
    <scope>NUCLEOTIDE SEQUENCE [LARGE SCALE GENOMIC DNA]</scope>
    <source>
        <strain evidence="1">EP-1</strain>
        <tissue evidence="1">Whole</tissue>
    </source>
</reference>
<dbReference type="AlphaFoldDB" id="A0AAN8WNY2"/>
<feature type="non-terminal residue" evidence="1">
    <location>
        <position position="1"/>
    </location>
</feature>
<gene>
    <name evidence="1" type="ORF">SK128_020253</name>
</gene>
<protein>
    <submittedName>
        <fullName evidence="1">Uncharacterized protein</fullName>
    </submittedName>
</protein>
<keyword evidence="2" id="KW-1185">Reference proteome</keyword>
<dbReference type="EMBL" id="JAXCGZ010018290">
    <property type="protein sequence ID" value="KAK7067451.1"/>
    <property type="molecule type" value="Genomic_DNA"/>
</dbReference>
<sequence>ERVTRESSTPVKLPVTQDPVIRTRSVFTLPRDNLQHAAVIVKVLYTSKWTNEDVIGRVQLGPLLYLGTSPEEAEAASECPPPDYNTSITLSHWGLALKTPGTVTLWHQLQV</sequence>
<organism evidence="1 2">
    <name type="scientific">Halocaridina rubra</name>
    <name type="common">Hawaiian red shrimp</name>
    <dbReference type="NCBI Taxonomy" id="373956"/>
    <lineage>
        <taxon>Eukaryota</taxon>
        <taxon>Metazoa</taxon>
        <taxon>Ecdysozoa</taxon>
        <taxon>Arthropoda</taxon>
        <taxon>Crustacea</taxon>
        <taxon>Multicrustacea</taxon>
        <taxon>Malacostraca</taxon>
        <taxon>Eumalacostraca</taxon>
        <taxon>Eucarida</taxon>
        <taxon>Decapoda</taxon>
        <taxon>Pleocyemata</taxon>
        <taxon>Caridea</taxon>
        <taxon>Atyoidea</taxon>
        <taxon>Atyidae</taxon>
        <taxon>Halocaridina</taxon>
    </lineage>
</organism>
<proteinExistence type="predicted"/>